<dbReference type="SMART" id="SM00382">
    <property type="entry name" value="AAA"/>
    <property type="match status" value="1"/>
</dbReference>
<dbReference type="CDD" id="cd00009">
    <property type="entry name" value="AAA"/>
    <property type="match status" value="1"/>
</dbReference>
<keyword evidence="3" id="KW-0805">Transcription regulation</keyword>
<evidence type="ECO:0000256" key="1">
    <source>
        <dbReference type="ARBA" id="ARBA00022741"/>
    </source>
</evidence>
<dbReference type="PROSITE" id="PS00676">
    <property type="entry name" value="SIGMA54_INTERACT_2"/>
    <property type="match status" value="1"/>
</dbReference>
<organism evidence="6 7">
    <name type="scientific">Shewanella salipaludis</name>
    <dbReference type="NCBI Taxonomy" id="2723052"/>
    <lineage>
        <taxon>Bacteria</taxon>
        <taxon>Pseudomonadati</taxon>
        <taxon>Pseudomonadota</taxon>
        <taxon>Gammaproteobacteria</taxon>
        <taxon>Alteromonadales</taxon>
        <taxon>Shewanellaceae</taxon>
        <taxon>Shewanella</taxon>
    </lineage>
</organism>
<reference evidence="6" key="1">
    <citation type="submission" date="2020-04" db="EMBL/GenBank/DDBJ databases">
        <title>Description of Shewanella salipaludis sp. nov., isolated from a salt marsh.</title>
        <authorList>
            <person name="Park S."/>
            <person name="Yoon J.-H."/>
        </authorList>
    </citation>
    <scope>NUCLEOTIDE SEQUENCE</scope>
    <source>
        <strain evidence="6">SHSM-M6</strain>
    </source>
</reference>
<dbReference type="GO" id="GO:0006355">
    <property type="term" value="P:regulation of DNA-templated transcription"/>
    <property type="evidence" value="ECO:0007669"/>
    <property type="project" value="InterPro"/>
</dbReference>
<dbReference type="PANTHER" id="PTHR32071">
    <property type="entry name" value="TRANSCRIPTIONAL REGULATORY PROTEIN"/>
    <property type="match status" value="1"/>
</dbReference>
<dbReference type="PRINTS" id="PR01590">
    <property type="entry name" value="HTHFIS"/>
</dbReference>
<dbReference type="GO" id="GO:0043565">
    <property type="term" value="F:sequence-specific DNA binding"/>
    <property type="evidence" value="ECO:0007669"/>
    <property type="project" value="InterPro"/>
</dbReference>
<dbReference type="Pfam" id="PF25601">
    <property type="entry name" value="AAA_lid_14"/>
    <property type="match status" value="1"/>
</dbReference>
<dbReference type="InterPro" id="IPR045343">
    <property type="entry name" value="VpsR"/>
</dbReference>
<dbReference type="SUPFAM" id="SSF52540">
    <property type="entry name" value="P-loop containing nucleoside triphosphate hydrolases"/>
    <property type="match status" value="1"/>
</dbReference>
<evidence type="ECO:0000259" key="5">
    <source>
        <dbReference type="PROSITE" id="PS50045"/>
    </source>
</evidence>
<accession>A0A972JHY3</accession>
<keyword evidence="4" id="KW-0804">Transcription</keyword>
<dbReference type="Pfam" id="PF20161">
    <property type="entry name" value="VpsR"/>
    <property type="match status" value="1"/>
</dbReference>
<dbReference type="InterPro" id="IPR009057">
    <property type="entry name" value="Homeodomain-like_sf"/>
</dbReference>
<evidence type="ECO:0000313" key="6">
    <source>
        <dbReference type="EMBL" id="NMH63605.1"/>
    </source>
</evidence>
<dbReference type="Gene3D" id="3.40.50.300">
    <property type="entry name" value="P-loop containing nucleotide triphosphate hydrolases"/>
    <property type="match status" value="1"/>
</dbReference>
<feature type="domain" description="Sigma-54 factor interaction" evidence="5">
    <location>
        <begin position="151"/>
        <end position="378"/>
    </location>
</feature>
<dbReference type="InterPro" id="IPR002197">
    <property type="entry name" value="HTH_Fis"/>
</dbReference>
<dbReference type="Pfam" id="PF02954">
    <property type="entry name" value="HTH_8"/>
    <property type="match status" value="1"/>
</dbReference>
<keyword evidence="2" id="KW-0067">ATP-binding</keyword>
<comment type="caution">
    <text evidence="6">The sequence shown here is derived from an EMBL/GenBank/DDBJ whole genome shotgun (WGS) entry which is preliminary data.</text>
</comment>
<dbReference type="PANTHER" id="PTHR32071:SF120">
    <property type="entry name" value="TRANSCRIPTIONAL REGULATOR-RELATED"/>
    <property type="match status" value="1"/>
</dbReference>
<dbReference type="InterPro" id="IPR002078">
    <property type="entry name" value="Sigma_54_int"/>
</dbReference>
<dbReference type="InterPro" id="IPR003593">
    <property type="entry name" value="AAA+_ATPase"/>
</dbReference>
<dbReference type="SUPFAM" id="SSF46689">
    <property type="entry name" value="Homeodomain-like"/>
    <property type="match status" value="1"/>
</dbReference>
<dbReference type="GO" id="GO:0005524">
    <property type="term" value="F:ATP binding"/>
    <property type="evidence" value="ECO:0007669"/>
    <property type="project" value="UniProtKB-KW"/>
</dbReference>
<dbReference type="RefSeq" id="WP_169562254.1">
    <property type="nucleotide sequence ID" value="NZ_JAAXYH010000001.1"/>
</dbReference>
<dbReference type="Pfam" id="PF00158">
    <property type="entry name" value="Sigma54_activat"/>
    <property type="match status" value="1"/>
</dbReference>
<dbReference type="InterPro" id="IPR025943">
    <property type="entry name" value="Sigma_54_int_dom_ATP-bd_2"/>
</dbReference>
<evidence type="ECO:0000313" key="7">
    <source>
        <dbReference type="Proteomes" id="UP000737113"/>
    </source>
</evidence>
<dbReference type="InterPro" id="IPR027417">
    <property type="entry name" value="P-loop_NTPase"/>
</dbReference>
<dbReference type="Gene3D" id="1.10.10.60">
    <property type="entry name" value="Homeodomain-like"/>
    <property type="match status" value="1"/>
</dbReference>
<dbReference type="EMBL" id="JAAXYH010000001">
    <property type="protein sequence ID" value="NMH63605.1"/>
    <property type="molecule type" value="Genomic_DNA"/>
</dbReference>
<evidence type="ECO:0000256" key="2">
    <source>
        <dbReference type="ARBA" id="ARBA00022840"/>
    </source>
</evidence>
<dbReference type="Gene3D" id="1.10.8.60">
    <property type="match status" value="1"/>
</dbReference>
<dbReference type="FunFam" id="3.40.50.300:FF:000006">
    <property type="entry name" value="DNA-binding transcriptional regulator NtrC"/>
    <property type="match status" value="1"/>
</dbReference>
<evidence type="ECO:0000256" key="3">
    <source>
        <dbReference type="ARBA" id="ARBA00023015"/>
    </source>
</evidence>
<dbReference type="PROSITE" id="PS50045">
    <property type="entry name" value="SIGMA54_INTERACT_4"/>
    <property type="match status" value="1"/>
</dbReference>
<dbReference type="InterPro" id="IPR058031">
    <property type="entry name" value="AAA_lid_NorR"/>
</dbReference>
<name>A0A972JHY3_9GAMM</name>
<protein>
    <submittedName>
        <fullName evidence="6">Sigma-54-dependent Fis family transcriptional regulator</fullName>
    </submittedName>
</protein>
<keyword evidence="1" id="KW-0547">Nucleotide-binding</keyword>
<proteinExistence type="predicted"/>
<dbReference type="Proteomes" id="UP000737113">
    <property type="component" value="Unassembled WGS sequence"/>
</dbReference>
<evidence type="ECO:0000256" key="4">
    <source>
        <dbReference type="ARBA" id="ARBA00023163"/>
    </source>
</evidence>
<keyword evidence="7" id="KW-1185">Reference proteome</keyword>
<sequence length="452" mass="50656">MTKSAKKSCRPRYLLILELGQQITDIASELAHHNWHCLTATSVDCAMTLAKQYPIHVAIAQLTPTCQTQVFSTITRLKHAGHTMQWVAITSTPCNNTTKFRHSLPEYFIDYHHLPLDWHRLDHTLGHANGMAELMPPTGNSSITAATLPPLLGKGKLIRDLNAKIERVAYVDNTILLSGETGTGKGLCARWIHALSARHAGPMISVNCGALPPSLIHSALFGHEKGAFTGADQRYLGHIERAHKGTLFLDEIADLPIELQVNLLQFIEDCTIERIGGSQPIEVDCRIIFATHQNLETAIEEGRFREDLYHRINILRLHMPSLREYQEDIMLLANIILKECTPADAEFHFSPSAIQAMQAYDWPGNIREMKNRIQRAVVMSDTPRITESALGIAGHSKEYSGANLAEQRTVIDTEVLLRAIERNNHNISAAARELNISRTTFYRLVRKCHIDL</sequence>
<gene>
    <name evidence="6" type="ORF">HC757_00190</name>
</gene>
<dbReference type="AlphaFoldDB" id="A0A972JHY3"/>